<keyword evidence="10" id="KW-1185">Reference proteome</keyword>
<reference evidence="10" key="1">
    <citation type="journal article" date="2019" name="Int. J. Syst. Evol. Microbiol.">
        <title>The Global Catalogue of Microorganisms (GCM) 10K type strain sequencing project: providing services to taxonomists for standard genome sequencing and annotation.</title>
        <authorList>
            <consortium name="The Broad Institute Genomics Platform"/>
            <consortium name="The Broad Institute Genome Sequencing Center for Infectious Disease"/>
            <person name="Wu L."/>
            <person name="Ma J."/>
        </authorList>
    </citation>
    <scope>NUCLEOTIDE SEQUENCE [LARGE SCALE GENOMIC DNA]</scope>
    <source>
        <strain evidence="10">JCM 17810</strain>
    </source>
</reference>
<evidence type="ECO:0000256" key="6">
    <source>
        <dbReference type="ARBA" id="ARBA00023239"/>
    </source>
</evidence>
<dbReference type="CDD" id="cd00452">
    <property type="entry name" value="KDPG_aldolase"/>
    <property type="match status" value="1"/>
</dbReference>
<dbReference type="Proteomes" id="UP001500622">
    <property type="component" value="Unassembled WGS sequence"/>
</dbReference>
<keyword evidence="8" id="KW-0119">Carbohydrate metabolism</keyword>
<evidence type="ECO:0000256" key="7">
    <source>
        <dbReference type="ARBA" id="ARBA00023270"/>
    </source>
</evidence>
<dbReference type="RefSeq" id="WP_345217035.1">
    <property type="nucleotide sequence ID" value="NZ_BAABGN010000012.1"/>
</dbReference>
<comment type="caution">
    <text evidence="9">The sequence shown here is derived from an EMBL/GenBank/DDBJ whole genome shotgun (WGS) entry which is preliminary data.</text>
</comment>
<dbReference type="NCBIfam" id="TIGR01182">
    <property type="entry name" value="eda"/>
    <property type="match status" value="1"/>
</dbReference>
<dbReference type="SUPFAM" id="SSF51569">
    <property type="entry name" value="Aldolase"/>
    <property type="match status" value="1"/>
</dbReference>
<comment type="catalytic activity">
    <reaction evidence="1">
        <text>2-dehydro-3-deoxy-6-phospho-D-gluconate = D-glyceraldehyde 3-phosphate + pyruvate</text>
        <dbReference type="Rhea" id="RHEA:17089"/>
        <dbReference type="ChEBI" id="CHEBI:15361"/>
        <dbReference type="ChEBI" id="CHEBI:57569"/>
        <dbReference type="ChEBI" id="CHEBI:59776"/>
        <dbReference type="EC" id="4.1.2.14"/>
    </reaction>
</comment>
<evidence type="ECO:0000256" key="4">
    <source>
        <dbReference type="ARBA" id="ARBA00011233"/>
    </source>
</evidence>
<dbReference type="PANTHER" id="PTHR30246">
    <property type="entry name" value="2-KETO-3-DEOXY-6-PHOSPHOGLUCONATE ALDOLASE"/>
    <property type="match status" value="1"/>
</dbReference>
<protein>
    <recommendedName>
        <fullName evidence="5">2-dehydro-3-deoxy-phosphogluconate aldolase</fullName>
        <ecNumber evidence="5">4.1.2.14</ecNumber>
    </recommendedName>
</protein>
<evidence type="ECO:0000256" key="2">
    <source>
        <dbReference type="ARBA" id="ARBA00004736"/>
    </source>
</evidence>
<evidence type="ECO:0000313" key="10">
    <source>
        <dbReference type="Proteomes" id="UP001500622"/>
    </source>
</evidence>
<dbReference type="InterPro" id="IPR031338">
    <property type="entry name" value="KDPG/KHG_AS_2"/>
</dbReference>
<dbReference type="InterPro" id="IPR031337">
    <property type="entry name" value="KDPG/KHG_AS_1"/>
</dbReference>
<dbReference type="InterPro" id="IPR000887">
    <property type="entry name" value="Aldlse_KDPG_KHG"/>
</dbReference>
<name>A0ABP8LGB3_9MICO</name>
<evidence type="ECO:0000256" key="8">
    <source>
        <dbReference type="ARBA" id="ARBA00023277"/>
    </source>
</evidence>
<dbReference type="PANTHER" id="PTHR30246:SF1">
    <property type="entry name" value="2-DEHYDRO-3-DEOXY-6-PHOSPHOGALACTONATE ALDOLASE-RELATED"/>
    <property type="match status" value="1"/>
</dbReference>
<dbReference type="Pfam" id="PF01081">
    <property type="entry name" value="Aldolase"/>
    <property type="match status" value="1"/>
</dbReference>
<dbReference type="Gene3D" id="3.20.20.70">
    <property type="entry name" value="Aldolase class I"/>
    <property type="match status" value="1"/>
</dbReference>
<comment type="similarity">
    <text evidence="3">Belongs to the KHG/KDPG aldolase family.</text>
</comment>
<evidence type="ECO:0000313" key="9">
    <source>
        <dbReference type="EMBL" id="GAA4428398.1"/>
    </source>
</evidence>
<accession>A0ABP8LGB3</accession>
<dbReference type="PROSITE" id="PS00160">
    <property type="entry name" value="ALDOLASE_KDPG_KHG_2"/>
    <property type="match status" value="1"/>
</dbReference>
<evidence type="ECO:0000256" key="3">
    <source>
        <dbReference type="ARBA" id="ARBA00006906"/>
    </source>
</evidence>
<keyword evidence="6" id="KW-0456">Lyase</keyword>
<gene>
    <name evidence="9" type="ORF">GCM10023169_29480</name>
</gene>
<dbReference type="EMBL" id="BAABGN010000012">
    <property type="protein sequence ID" value="GAA4428398.1"/>
    <property type="molecule type" value="Genomic_DNA"/>
</dbReference>
<evidence type="ECO:0000256" key="5">
    <source>
        <dbReference type="ARBA" id="ARBA00013063"/>
    </source>
</evidence>
<organism evidence="9 10">
    <name type="scientific">Georgenia halophila</name>
    <dbReference type="NCBI Taxonomy" id="620889"/>
    <lineage>
        <taxon>Bacteria</taxon>
        <taxon>Bacillati</taxon>
        <taxon>Actinomycetota</taxon>
        <taxon>Actinomycetes</taxon>
        <taxon>Micrococcales</taxon>
        <taxon>Bogoriellaceae</taxon>
        <taxon>Georgenia</taxon>
    </lineage>
</organism>
<dbReference type="PROSITE" id="PS00159">
    <property type="entry name" value="ALDOLASE_KDPG_KHG_1"/>
    <property type="match status" value="1"/>
</dbReference>
<comment type="pathway">
    <text evidence="2">Carbohydrate acid metabolism; 2-dehydro-3-deoxy-D-gluconate degradation; D-glyceraldehyde 3-phosphate and pyruvate from 2-dehydro-3-deoxy-D-gluconate: step 2/2.</text>
</comment>
<dbReference type="InterPro" id="IPR013785">
    <property type="entry name" value="Aldolase_TIM"/>
</dbReference>
<dbReference type="EC" id="4.1.2.14" evidence="5"/>
<keyword evidence="7" id="KW-0704">Schiff base</keyword>
<comment type="subunit">
    <text evidence="4">Homotrimer.</text>
</comment>
<sequence length="235" mass="22922">MVGDDEGVMGDGTVTAAHTALLDRMAGLRLLPVVVLQDAGHAVPLARALVAGGLPVAEVTFRTAAAADSIRAMTDAGITTADGSGLLVGAGTVVTPEQVDAAVAAGARFVVSPGLSRAVVERCQEHGVLALPGTVTATEVQAALAMGLRTVKFFPAGVSGGPAAIKALSAPFPQMSFVPTGGVTEANLADYLALPSVVAAGGSWMVPADAVAAGDSATIESLTASAVAAARGAGA</sequence>
<proteinExistence type="inferred from homology"/>
<evidence type="ECO:0000256" key="1">
    <source>
        <dbReference type="ARBA" id="ARBA00000654"/>
    </source>
</evidence>